<keyword evidence="2" id="KW-0732">Signal</keyword>
<reference evidence="4 5" key="1">
    <citation type="submission" date="2020-12" db="EMBL/GenBank/DDBJ databases">
        <title>Concerted genomic and epigenomic changes stabilize Arabidopsis allopolyploids.</title>
        <authorList>
            <person name="Chen Z."/>
        </authorList>
    </citation>
    <scope>NUCLEOTIDE SEQUENCE [LARGE SCALE GENOMIC DNA]</scope>
    <source>
        <strain evidence="4">As9502</strain>
        <tissue evidence="4">Leaf</tissue>
    </source>
</reference>
<dbReference type="PANTHER" id="PTHR47723">
    <property type="entry name" value="OS05G0353850 PROTEIN"/>
    <property type="match status" value="1"/>
</dbReference>
<dbReference type="PANTHER" id="PTHR47723:SF19">
    <property type="entry name" value="POLYNUCLEOTIDYL TRANSFERASE, RIBONUCLEASE H-LIKE SUPERFAMILY PROTEIN"/>
    <property type="match status" value="1"/>
</dbReference>
<dbReference type="InterPro" id="IPR002156">
    <property type="entry name" value="RNaseH_domain"/>
</dbReference>
<evidence type="ECO:0000256" key="1">
    <source>
        <dbReference type="SAM" id="MobiDB-lite"/>
    </source>
</evidence>
<evidence type="ECO:0000256" key="2">
    <source>
        <dbReference type="SAM" id="SignalP"/>
    </source>
</evidence>
<dbReference type="AlphaFoldDB" id="A0A8T1XRE0"/>
<evidence type="ECO:0000259" key="3">
    <source>
        <dbReference type="PROSITE" id="PS50879"/>
    </source>
</evidence>
<dbReference type="GO" id="GO:0003676">
    <property type="term" value="F:nucleic acid binding"/>
    <property type="evidence" value="ECO:0007669"/>
    <property type="project" value="InterPro"/>
</dbReference>
<dbReference type="EMBL" id="JAEFBJ010000013">
    <property type="protein sequence ID" value="KAG7537160.1"/>
    <property type="molecule type" value="Genomic_DNA"/>
</dbReference>
<dbReference type="Proteomes" id="UP000694251">
    <property type="component" value="Chromosome 13"/>
</dbReference>
<name>A0A8T1XRE0_ARASU</name>
<feature type="region of interest" description="Disordered" evidence="1">
    <location>
        <begin position="134"/>
        <end position="160"/>
    </location>
</feature>
<feature type="signal peptide" evidence="2">
    <location>
        <begin position="1"/>
        <end position="17"/>
    </location>
</feature>
<feature type="chain" id="PRO_5035807126" evidence="2">
    <location>
        <begin position="18"/>
        <end position="160"/>
    </location>
</feature>
<dbReference type="GO" id="GO:0004523">
    <property type="term" value="F:RNA-DNA hybrid ribonuclease activity"/>
    <property type="evidence" value="ECO:0007669"/>
    <property type="project" value="InterPro"/>
</dbReference>
<accession>A0A8T1XRE0</accession>
<dbReference type="PROSITE" id="PS50879">
    <property type="entry name" value="RNASE_H_1"/>
    <property type="match status" value="1"/>
</dbReference>
<dbReference type="OrthoDB" id="2016287at2759"/>
<feature type="domain" description="RNase H type-1" evidence="3">
    <location>
        <begin position="13"/>
        <end position="144"/>
    </location>
</feature>
<dbReference type="CDD" id="cd09279">
    <property type="entry name" value="RNase_HI_like"/>
    <property type="match status" value="1"/>
</dbReference>
<evidence type="ECO:0000313" key="5">
    <source>
        <dbReference type="Proteomes" id="UP000694251"/>
    </source>
</evidence>
<dbReference type="Pfam" id="PF13456">
    <property type="entry name" value="RVT_3"/>
    <property type="match status" value="1"/>
</dbReference>
<protein>
    <submittedName>
        <fullName evidence="4">Ribonuclease H domain</fullName>
    </submittedName>
</protein>
<gene>
    <name evidence="4" type="ORF">ISN44_As13g010850</name>
</gene>
<organism evidence="4 5">
    <name type="scientific">Arabidopsis suecica</name>
    <name type="common">Swedish thale-cress</name>
    <name type="synonym">Cardaminopsis suecica</name>
    <dbReference type="NCBI Taxonomy" id="45249"/>
    <lineage>
        <taxon>Eukaryota</taxon>
        <taxon>Viridiplantae</taxon>
        <taxon>Streptophyta</taxon>
        <taxon>Embryophyta</taxon>
        <taxon>Tracheophyta</taxon>
        <taxon>Spermatophyta</taxon>
        <taxon>Magnoliopsida</taxon>
        <taxon>eudicotyledons</taxon>
        <taxon>Gunneridae</taxon>
        <taxon>Pentapetalae</taxon>
        <taxon>rosids</taxon>
        <taxon>malvids</taxon>
        <taxon>Brassicales</taxon>
        <taxon>Brassicaceae</taxon>
        <taxon>Camelineae</taxon>
        <taxon>Arabidopsis</taxon>
    </lineage>
</organism>
<keyword evidence="5" id="KW-1185">Reference proteome</keyword>
<dbReference type="FunFam" id="3.30.420.10:FF:000076">
    <property type="entry name" value="RBR-type E3 ubiquitin transferase"/>
    <property type="match status" value="1"/>
</dbReference>
<dbReference type="InterPro" id="IPR053151">
    <property type="entry name" value="RNase_H-like"/>
</dbReference>
<evidence type="ECO:0000313" key="4">
    <source>
        <dbReference type="EMBL" id="KAG7537160.1"/>
    </source>
</evidence>
<feature type="compositionally biased region" description="Polar residues" evidence="1">
    <location>
        <begin position="138"/>
        <end position="149"/>
    </location>
</feature>
<sequence length="160" mass="17933">MILYILICLLNCFLKHCIIEFDGASKGNPGRAGSGAVLRDSDGSVIASYREGLGTATSNQAEYRGLNRGLEAAREKGYTHVKAYGDSELVVKQTRGEWQVRHPRMAEQWKQTNELKNQFKSFDITHVPREYNSEADSHANSGTYLQDGQVQEIPGKKSYY</sequence>
<proteinExistence type="predicted"/>
<comment type="caution">
    <text evidence="4">The sequence shown here is derived from an EMBL/GenBank/DDBJ whole genome shotgun (WGS) entry which is preliminary data.</text>
</comment>